<evidence type="ECO:0000313" key="1">
    <source>
        <dbReference type="EMBL" id="RGZ47742.1"/>
    </source>
</evidence>
<dbReference type="AlphaFoldDB" id="A0A413NGS4"/>
<proteinExistence type="predicted"/>
<name>A0A413NGS4_BACUN</name>
<gene>
    <name evidence="1" type="ORF">DW988_12485</name>
</gene>
<dbReference type="EMBL" id="QSEE01000012">
    <property type="protein sequence ID" value="RGZ47742.1"/>
    <property type="molecule type" value="Genomic_DNA"/>
</dbReference>
<evidence type="ECO:0000313" key="2">
    <source>
        <dbReference type="Proteomes" id="UP000283684"/>
    </source>
</evidence>
<reference evidence="1 2" key="1">
    <citation type="submission" date="2018-08" db="EMBL/GenBank/DDBJ databases">
        <title>A genome reference for cultivated species of the human gut microbiota.</title>
        <authorList>
            <person name="Zou Y."/>
            <person name="Xue W."/>
            <person name="Luo G."/>
        </authorList>
    </citation>
    <scope>NUCLEOTIDE SEQUENCE [LARGE SCALE GENOMIC DNA]</scope>
    <source>
        <strain evidence="1 2">AM50-4</strain>
    </source>
</reference>
<dbReference type="Proteomes" id="UP000283684">
    <property type="component" value="Unassembled WGS sequence"/>
</dbReference>
<protein>
    <submittedName>
        <fullName evidence="1">Selenium binding protein</fullName>
    </submittedName>
</protein>
<sequence>MYENYTRQSLPTKEYRELLGSAICVFNSNNSFIIENILREDGGRNYSWYDLIDKTSGQLKAAINDTITTKAGSEIAQIFSDLVDKRNRIIHSFQITNDDKEQILATKDKQHNQFVITKEYLLDFIKGNEVLSDKLYTFRGY</sequence>
<organism evidence="1 2">
    <name type="scientific">Bacteroides uniformis</name>
    <dbReference type="NCBI Taxonomy" id="820"/>
    <lineage>
        <taxon>Bacteria</taxon>
        <taxon>Pseudomonadati</taxon>
        <taxon>Bacteroidota</taxon>
        <taxon>Bacteroidia</taxon>
        <taxon>Bacteroidales</taxon>
        <taxon>Bacteroidaceae</taxon>
        <taxon>Bacteroides</taxon>
    </lineage>
</organism>
<accession>A0A413NGS4</accession>
<comment type="caution">
    <text evidence="1">The sequence shown here is derived from an EMBL/GenBank/DDBJ whole genome shotgun (WGS) entry which is preliminary data.</text>
</comment>